<evidence type="ECO:0000313" key="2">
    <source>
        <dbReference type="EMBL" id="GAB1313163.1"/>
    </source>
</evidence>
<dbReference type="GeneID" id="98174117"/>
<sequence>MRGLWLMAAWLRACHCPACLRTTSNVARRSSECSIASYPRRRKPLASHVFTARYSTAIPGLSTIDTGWNDTHRLAEFDGKIPETNRSLMAALESGHARDLAQALASLRPDTTFYDGPLDKLSTLTYICNIQPEFLMEYDSEYRERLAARNRDRKDINASWWIARDTVGTSTLVQCEKALIEEESNPNVRYREPKTEKQMLKHADMINNLVDSLLTEAYWVTEAEAPGSHPSLSSPDSVMTMIRLLRSEGYPRYNHPDLDPAATVEARARLNEANLKISADWVSPHRERCVAKICYNLLVCTVPPGIQNYNTLILAFSQLGEHDLAEVVVDSFLFGSRMRPTAATILCMLQHYRLSNDMLGFWRILRRIFGHDPRGVGLRRRTVEDREQDHRFKRWVEGNDVSAVDDYFIKRVPLSQNLIETMMEGLIDFGMLREAAKLLAICFEERWDIDSDLLTRLFQQCLDALDIGAARVIIQSLLDNHDQAMNLLFGPKSLSGAAIVQLRYILSICYATSLPGRSISRPDVDPQVLATRSFNNTRLKHLVTAIWMRSIWPHNGFLAKRLRISMTGLTKNASAGQFKDGLYVGMAIADDLARIQRKNQQVVWKCEHVRYVARVAWLESQYLKTMENIKALENLLLGTLIRTVPRPLRQYHLLNPEVPIEQRIARIMIYSTPGTDQYRRAMCFFRKQEIDDRVNAMLMDALPPSHVEPLQLLMLQRADSMERIRILYSHFNKYLKALRKMRSRKTQTAGWAGAFSGLLTKLPKPNLTFWRRAPDTDAVSSRQ</sequence>
<accession>A0ABQ0G5X8</accession>
<evidence type="ECO:0000256" key="1">
    <source>
        <dbReference type="SAM" id="SignalP"/>
    </source>
</evidence>
<proteinExistence type="predicted"/>
<organism evidence="2 3">
    <name type="scientific">Madurella fahalii</name>
    <dbReference type="NCBI Taxonomy" id="1157608"/>
    <lineage>
        <taxon>Eukaryota</taxon>
        <taxon>Fungi</taxon>
        <taxon>Dikarya</taxon>
        <taxon>Ascomycota</taxon>
        <taxon>Pezizomycotina</taxon>
        <taxon>Sordariomycetes</taxon>
        <taxon>Sordariomycetidae</taxon>
        <taxon>Sordariales</taxon>
        <taxon>Sordariales incertae sedis</taxon>
        <taxon>Madurella</taxon>
    </lineage>
</organism>
<name>A0ABQ0G5X8_9PEZI</name>
<comment type="caution">
    <text evidence="2">The sequence shown here is derived from an EMBL/GenBank/DDBJ whole genome shotgun (WGS) entry which is preliminary data.</text>
</comment>
<protein>
    <submittedName>
        <fullName evidence="2">Pentatricopeptide repeat domain-containing protein</fullName>
    </submittedName>
</protein>
<reference evidence="2 3" key="1">
    <citation type="submission" date="2024-09" db="EMBL/GenBank/DDBJ databases">
        <title>Itraconazole resistance in Madurella fahalii resulting from another homologue of gene encoding cytochrome P450 14-alpha sterol demethylase (CYP51).</title>
        <authorList>
            <person name="Yoshioka I."/>
            <person name="Fahal A.H."/>
            <person name="Kaneko S."/>
            <person name="Yaguchi T."/>
        </authorList>
    </citation>
    <scope>NUCLEOTIDE SEQUENCE [LARGE SCALE GENOMIC DNA]</scope>
    <source>
        <strain evidence="2 3">IFM 68171</strain>
    </source>
</reference>
<feature type="signal peptide" evidence="1">
    <location>
        <begin position="1"/>
        <end position="16"/>
    </location>
</feature>
<feature type="chain" id="PRO_5047399100" evidence="1">
    <location>
        <begin position="17"/>
        <end position="783"/>
    </location>
</feature>
<dbReference type="RefSeq" id="XP_070914895.1">
    <property type="nucleotide sequence ID" value="XM_071058794.1"/>
</dbReference>
<keyword evidence="1" id="KW-0732">Signal</keyword>
<evidence type="ECO:0000313" key="3">
    <source>
        <dbReference type="Proteomes" id="UP001628179"/>
    </source>
</evidence>
<dbReference type="Proteomes" id="UP001628179">
    <property type="component" value="Unassembled WGS sequence"/>
</dbReference>
<keyword evidence="3" id="KW-1185">Reference proteome</keyword>
<gene>
    <name evidence="2" type="ORF">MFIFM68171_03373</name>
</gene>
<dbReference type="EMBL" id="BAAFSV010000002">
    <property type="protein sequence ID" value="GAB1313163.1"/>
    <property type="molecule type" value="Genomic_DNA"/>
</dbReference>